<dbReference type="PROSITE" id="PS50077">
    <property type="entry name" value="HEAT_REPEAT"/>
    <property type="match status" value="1"/>
</dbReference>
<keyword evidence="1" id="KW-0677">Repeat</keyword>
<dbReference type="Pfam" id="PF13513">
    <property type="entry name" value="HEAT_EZ"/>
    <property type="match status" value="1"/>
</dbReference>
<evidence type="ECO:0000256" key="4">
    <source>
        <dbReference type="SAM" id="MobiDB-lite"/>
    </source>
</evidence>
<evidence type="ECO:0000313" key="7">
    <source>
        <dbReference type="Proteomes" id="UP000708208"/>
    </source>
</evidence>
<dbReference type="InterPro" id="IPR039852">
    <property type="entry name" value="CAND1/CAND2"/>
</dbReference>
<keyword evidence="7" id="KW-1185">Reference proteome</keyword>
<sequence>MSTVSFHIANLLEKMTSSDKDFRFMATNDLMSELQKDSIKLDDDSERKVVRMLLKLLEDKNGEVQNLAVKCLGPLVNKVKEPQVETIVDTLCTNMTGEKEQLRDISSIGLKTVITELPLTSQQLASVICKKIIGKLSVAIAKQEDVTVQLEALDILGDLLSRFGSILQPYHAMLLDALLPQLSSGRQAVRKRTVVALGHLAASCGLPHYQKMVSILLDEMQKGLQGGQANTYIQCCATVCKNSGQRFSEYLDQVVVMLMNACQIQDDDELKENTLQAFEVFVSRCPQEMGALGHVEPVLSLCVKLISHDPNYNDDEGSGFGINEESMDTTTGDDDDDLQNDDEEQEEDEYSDDDDMSWKVRRAAAKCIEAVITSRPDCLLYVYRNVSLPLIVRFREREENVRCDVFSAWRALLRATKPAVLALKESTQTGLPPSPDASAAVDALQSQIPTLVRIVQKQLKEKNYRSRLVALQLLADLVGVLPGCLAPFLTGMMNGILVCLADRTSISNVRTSTLSFVYCILISHPIDVVQPHVEALLPALLQCAGDNFYKVTSEALLALQQLIKIVRSAEPGAREHSNAPQIAVDIYPVVLHRLKATDIDQEVKETAITTMATLLAHLGSYIQSEWPNCVPIFLERLKNEITRLTAVKALNLMASSQLVELDLRYVLPEAIPVLASFLRKNQRALKLATLSLLDTLIRRYGTMDEALLQNVINELSPLLNESDLHCAQQALQLMTSLALNQPQALAQAATICMPAIKILVRSPLMQGAALGALMEFLRALVVANIPAFTSARLLNVFIQQDSSPSPASKVDTHHKQSYYSLAKCIAVISVSAGGQEATTVARGFVSDLSKPGTLSDTQIVIALLSIGEIGRHVDLSSLGDLRQTILHYFSHASEEVKTAAAYSFGWTAIGNLPAFLPALLQEMEMQPRKQYLLLHALKEIISGQQNLNISMYTEEIWKALFGHAECPEEGTRNVVAECLGRLTLANPTVFLPRLKAALASPSNLLRTTVVTAVKFTIVDQPQPIDPILKETIGDFLKSLADPDLNVRRVALVAFNSAAHNKPALIRDLLAELLPQLYVETQIRKELIREVEMGPFKHSVDDGLDLRKAAFECMYTLLDSCLDRLDIRDFLTHVENGLRDHYDIKMLTYLMVARLAALCPTQVIQRLDRLIEPLKTTVTLKVKANSVKQEYEKQDELKRAALRAVSALSGIPDADKHIPLMEFVAHIKNSQELQSLYNSVQSDAERETQGTTVNRKFRF</sequence>
<dbReference type="InterPro" id="IPR013932">
    <property type="entry name" value="TATA-bd_TIP120"/>
</dbReference>
<keyword evidence="2" id="KW-0833">Ubl conjugation pathway</keyword>
<evidence type="ECO:0000256" key="1">
    <source>
        <dbReference type="ARBA" id="ARBA00022737"/>
    </source>
</evidence>
<feature type="domain" description="TATA-binding protein interacting (TIP20)" evidence="5">
    <location>
        <begin position="1064"/>
        <end position="1226"/>
    </location>
</feature>
<dbReference type="InterPro" id="IPR021133">
    <property type="entry name" value="HEAT_type_2"/>
</dbReference>
<feature type="region of interest" description="Disordered" evidence="4">
    <location>
        <begin position="314"/>
        <end position="355"/>
    </location>
</feature>
<accession>A0A8J2JSH3</accession>
<dbReference type="Pfam" id="PF25782">
    <property type="entry name" value="TPR_CAND1"/>
    <property type="match status" value="1"/>
</dbReference>
<comment type="caution">
    <text evidence="6">The sequence shown here is derived from an EMBL/GenBank/DDBJ whole genome shotgun (WGS) entry which is preliminary data.</text>
</comment>
<dbReference type="Pfam" id="PF08623">
    <property type="entry name" value="TIP120"/>
    <property type="match status" value="1"/>
</dbReference>
<name>A0A8J2JSH3_9HEXA</name>
<evidence type="ECO:0000256" key="3">
    <source>
        <dbReference type="PROSITE-ProRule" id="PRU00103"/>
    </source>
</evidence>
<feature type="repeat" description="HEAT" evidence="3">
    <location>
        <begin position="49"/>
        <end position="86"/>
    </location>
</feature>
<evidence type="ECO:0000256" key="2">
    <source>
        <dbReference type="ARBA" id="ARBA00022786"/>
    </source>
</evidence>
<dbReference type="AlphaFoldDB" id="A0A8J2JSH3"/>
<gene>
    <name evidence="6" type="ORF">AFUS01_LOCUS3458</name>
</gene>
<organism evidence="6 7">
    <name type="scientific">Allacma fusca</name>
    <dbReference type="NCBI Taxonomy" id="39272"/>
    <lineage>
        <taxon>Eukaryota</taxon>
        <taxon>Metazoa</taxon>
        <taxon>Ecdysozoa</taxon>
        <taxon>Arthropoda</taxon>
        <taxon>Hexapoda</taxon>
        <taxon>Collembola</taxon>
        <taxon>Symphypleona</taxon>
        <taxon>Sminthuridae</taxon>
        <taxon>Allacma</taxon>
    </lineage>
</organism>
<dbReference type="PANTHER" id="PTHR12696">
    <property type="entry name" value="TIP120"/>
    <property type="match status" value="1"/>
</dbReference>
<evidence type="ECO:0000259" key="5">
    <source>
        <dbReference type="Pfam" id="PF08623"/>
    </source>
</evidence>
<feature type="compositionally biased region" description="Acidic residues" evidence="4">
    <location>
        <begin position="325"/>
        <end position="355"/>
    </location>
</feature>
<evidence type="ECO:0000313" key="6">
    <source>
        <dbReference type="EMBL" id="CAG7689971.1"/>
    </source>
</evidence>
<protein>
    <recommendedName>
        <fullName evidence="5">TATA-binding protein interacting (TIP20) domain-containing protein</fullName>
    </recommendedName>
</protein>
<dbReference type="GO" id="GO:0010265">
    <property type="term" value="P:SCF complex assembly"/>
    <property type="evidence" value="ECO:0007669"/>
    <property type="project" value="InterPro"/>
</dbReference>
<dbReference type="OrthoDB" id="6260732at2759"/>
<dbReference type="EMBL" id="CAJVCH010020819">
    <property type="protein sequence ID" value="CAG7689971.1"/>
    <property type="molecule type" value="Genomic_DNA"/>
</dbReference>
<dbReference type="Proteomes" id="UP000708208">
    <property type="component" value="Unassembled WGS sequence"/>
</dbReference>
<proteinExistence type="predicted"/>
<reference evidence="6" key="1">
    <citation type="submission" date="2021-06" db="EMBL/GenBank/DDBJ databases">
        <authorList>
            <person name="Hodson N. C."/>
            <person name="Mongue J. A."/>
            <person name="Jaron S. K."/>
        </authorList>
    </citation>
    <scope>NUCLEOTIDE SEQUENCE</scope>
</reference>